<name>A0A9W3BE77_BIOGL</name>
<evidence type="ECO:0000256" key="1">
    <source>
        <dbReference type="ARBA" id="ARBA00004141"/>
    </source>
</evidence>
<keyword evidence="2 8" id="KW-0812">Transmembrane</keyword>
<dbReference type="InterPro" id="IPR000276">
    <property type="entry name" value="GPCR_Rhodpsn"/>
</dbReference>
<dbReference type="SUPFAM" id="SSF81321">
    <property type="entry name" value="Family A G protein-coupled receptor-like"/>
    <property type="match status" value="1"/>
</dbReference>
<evidence type="ECO:0000259" key="9">
    <source>
        <dbReference type="PROSITE" id="PS50262"/>
    </source>
</evidence>
<keyword evidence="5 8" id="KW-0472">Membrane</keyword>
<dbReference type="Proteomes" id="UP001165740">
    <property type="component" value="Chromosome 9"/>
</dbReference>
<evidence type="ECO:0000256" key="5">
    <source>
        <dbReference type="ARBA" id="ARBA00023136"/>
    </source>
</evidence>
<evidence type="ECO:0000313" key="10">
    <source>
        <dbReference type="Proteomes" id="UP001165740"/>
    </source>
</evidence>
<dbReference type="OrthoDB" id="6082926at2759"/>
<evidence type="ECO:0000313" key="11">
    <source>
        <dbReference type="RefSeq" id="XP_055897724.1"/>
    </source>
</evidence>
<evidence type="ECO:0000256" key="3">
    <source>
        <dbReference type="ARBA" id="ARBA00022989"/>
    </source>
</evidence>
<feature type="transmembrane region" description="Helical" evidence="8">
    <location>
        <begin position="328"/>
        <end position="352"/>
    </location>
</feature>
<accession>A0A9W3BE77</accession>
<organism evidence="10 11">
    <name type="scientific">Biomphalaria glabrata</name>
    <name type="common">Bloodfluke planorb</name>
    <name type="synonym">Freshwater snail</name>
    <dbReference type="NCBI Taxonomy" id="6526"/>
    <lineage>
        <taxon>Eukaryota</taxon>
        <taxon>Metazoa</taxon>
        <taxon>Spiralia</taxon>
        <taxon>Lophotrochozoa</taxon>
        <taxon>Mollusca</taxon>
        <taxon>Gastropoda</taxon>
        <taxon>Heterobranchia</taxon>
        <taxon>Euthyneura</taxon>
        <taxon>Panpulmonata</taxon>
        <taxon>Hygrophila</taxon>
        <taxon>Lymnaeoidea</taxon>
        <taxon>Planorbidae</taxon>
        <taxon>Biomphalaria</taxon>
    </lineage>
</organism>
<feature type="transmembrane region" description="Helical" evidence="8">
    <location>
        <begin position="290"/>
        <end position="316"/>
    </location>
</feature>
<evidence type="ECO:0000256" key="6">
    <source>
        <dbReference type="ARBA" id="ARBA00023170"/>
    </source>
</evidence>
<dbReference type="Pfam" id="PF00001">
    <property type="entry name" value="7tm_1"/>
    <property type="match status" value="1"/>
</dbReference>
<protein>
    <submittedName>
        <fullName evidence="11">Uncharacterized protein LOC129928248</fullName>
    </submittedName>
</protein>
<gene>
    <name evidence="11" type="primary">LOC129928248</name>
</gene>
<dbReference type="PROSITE" id="PS50262">
    <property type="entry name" value="G_PROTEIN_RECEP_F1_2"/>
    <property type="match status" value="1"/>
</dbReference>
<dbReference type="CDD" id="cd00637">
    <property type="entry name" value="7tm_classA_rhodopsin-like"/>
    <property type="match status" value="2"/>
</dbReference>
<dbReference type="AlphaFoldDB" id="A0A9W3BE77"/>
<feature type="transmembrane region" description="Helical" evidence="8">
    <location>
        <begin position="18"/>
        <end position="36"/>
    </location>
</feature>
<dbReference type="GO" id="GO:0004930">
    <property type="term" value="F:G protein-coupled receptor activity"/>
    <property type="evidence" value="ECO:0007669"/>
    <property type="project" value="UniProtKB-KW"/>
</dbReference>
<keyword evidence="6" id="KW-0675">Receptor</keyword>
<dbReference type="Gene3D" id="1.20.1070.10">
    <property type="entry name" value="Rhodopsin 7-helix transmembrane proteins"/>
    <property type="match status" value="2"/>
</dbReference>
<dbReference type="GeneID" id="129928248"/>
<evidence type="ECO:0000256" key="8">
    <source>
        <dbReference type="SAM" id="Phobius"/>
    </source>
</evidence>
<feature type="domain" description="G-protein coupled receptors family 1 profile" evidence="9">
    <location>
        <begin position="1"/>
        <end position="349"/>
    </location>
</feature>
<dbReference type="PANTHER" id="PTHR24238">
    <property type="entry name" value="G-PROTEIN COUPLED RECEPTOR"/>
    <property type="match status" value="1"/>
</dbReference>
<sequence>MVCTPHQRQVTFTQAKRLCCLNVCIAFIASIPQLLLQGIHSRRTPIPDIVGHHCQVDDSYVPTVWPGLSSAFLFLFFVLSCTTVTYMYFHIRIKVKSQRNKFQKRTRSRLSHIVCELTEGSMVLNNTDIHSYHTTAVASSIVDLSCISKDGSGIDIMGDHNFAIENDSIENVLQTGNESDVPINCPNIMSEGKHVSINDCIVSNVFMTSQNSPESRKARLIEKNKIIEPIVLINNQDSSVLFDSLSSKHNNCVFPNDSKTTKTNMFPKDTHMDYLDIPSKREVSSNRINLVMFIVTLVYFLAFIPFLALNVFSAIYPETVASLEGVSLAFYMLFLDSYFLNCAVNPLVYSLLDNKFKKLSLELLSCCQ</sequence>
<dbReference type="PANTHER" id="PTHR24238:SF47">
    <property type="entry name" value="ECDYSTEROIDS_DOPAMINE RECEPTOR-RELATED"/>
    <property type="match status" value="1"/>
</dbReference>
<comment type="subcellular location">
    <subcellularLocation>
        <location evidence="1">Membrane</location>
        <topology evidence="1">Multi-pass membrane protein</topology>
    </subcellularLocation>
</comment>
<dbReference type="RefSeq" id="XP_055897724.1">
    <property type="nucleotide sequence ID" value="XM_056041749.1"/>
</dbReference>
<proteinExistence type="predicted"/>
<keyword evidence="10" id="KW-1185">Reference proteome</keyword>
<evidence type="ECO:0000256" key="2">
    <source>
        <dbReference type="ARBA" id="ARBA00022692"/>
    </source>
</evidence>
<feature type="transmembrane region" description="Helical" evidence="8">
    <location>
        <begin position="68"/>
        <end position="89"/>
    </location>
</feature>
<keyword evidence="3 8" id="KW-1133">Transmembrane helix</keyword>
<dbReference type="InterPro" id="IPR017452">
    <property type="entry name" value="GPCR_Rhodpsn_7TM"/>
</dbReference>
<keyword evidence="7" id="KW-0807">Transducer</keyword>
<evidence type="ECO:0000256" key="4">
    <source>
        <dbReference type="ARBA" id="ARBA00023040"/>
    </source>
</evidence>
<evidence type="ECO:0000256" key="7">
    <source>
        <dbReference type="ARBA" id="ARBA00023224"/>
    </source>
</evidence>
<dbReference type="GO" id="GO:0016020">
    <property type="term" value="C:membrane"/>
    <property type="evidence" value="ECO:0007669"/>
    <property type="project" value="UniProtKB-SubCell"/>
</dbReference>
<keyword evidence="4" id="KW-0297">G-protein coupled receptor</keyword>
<reference evidence="11" key="1">
    <citation type="submission" date="2025-08" db="UniProtKB">
        <authorList>
            <consortium name="RefSeq"/>
        </authorList>
    </citation>
    <scope>IDENTIFICATION</scope>
</reference>